<keyword evidence="7 8" id="KW-0472">Membrane</keyword>
<comment type="pathway">
    <text evidence="2">Secondary metabolite biosynthesis.</text>
</comment>
<accession>A0A409YY49</accession>
<evidence type="ECO:0000256" key="8">
    <source>
        <dbReference type="SAM" id="Phobius"/>
    </source>
</evidence>
<dbReference type="InterPro" id="IPR044851">
    <property type="entry name" value="Wax_synthase"/>
</dbReference>
<keyword evidence="6 8" id="KW-1133">Transmembrane helix</keyword>
<evidence type="ECO:0000259" key="9">
    <source>
        <dbReference type="Pfam" id="PF13813"/>
    </source>
</evidence>
<dbReference type="PANTHER" id="PTHR31595">
    <property type="entry name" value="LONG-CHAIN-ALCOHOL O-FATTY-ACYLTRANSFERASE 3-RELATED"/>
    <property type="match status" value="1"/>
</dbReference>
<feature type="transmembrane region" description="Helical" evidence="8">
    <location>
        <begin position="302"/>
        <end position="322"/>
    </location>
</feature>
<dbReference type="InterPro" id="IPR032805">
    <property type="entry name" value="Wax_synthase_dom"/>
</dbReference>
<keyword evidence="4" id="KW-0808">Transferase</keyword>
<evidence type="ECO:0000256" key="5">
    <source>
        <dbReference type="ARBA" id="ARBA00022692"/>
    </source>
</evidence>
<feature type="transmembrane region" description="Helical" evidence="8">
    <location>
        <begin position="269"/>
        <end position="290"/>
    </location>
</feature>
<dbReference type="STRING" id="181874.A0A409YY49"/>
<protein>
    <recommendedName>
        <fullName evidence="9">Wax synthase domain-containing protein</fullName>
    </recommendedName>
</protein>
<gene>
    <name evidence="10" type="ORF">CVT24_000827</name>
</gene>
<reference evidence="10 11" key="1">
    <citation type="journal article" date="2018" name="Evol. Lett.">
        <title>Horizontal gene cluster transfer increased hallucinogenic mushroom diversity.</title>
        <authorList>
            <person name="Reynolds H.T."/>
            <person name="Vijayakumar V."/>
            <person name="Gluck-Thaler E."/>
            <person name="Korotkin H.B."/>
            <person name="Matheny P.B."/>
            <person name="Slot J.C."/>
        </authorList>
    </citation>
    <scope>NUCLEOTIDE SEQUENCE [LARGE SCALE GENOMIC DNA]</scope>
    <source>
        <strain evidence="10 11">2629</strain>
    </source>
</reference>
<feature type="transmembrane region" description="Helical" evidence="8">
    <location>
        <begin position="6"/>
        <end position="25"/>
    </location>
</feature>
<name>A0A409YY49_9AGAR</name>
<keyword evidence="11" id="KW-1185">Reference proteome</keyword>
<comment type="subcellular location">
    <subcellularLocation>
        <location evidence="1">Membrane</location>
        <topology evidence="1">Multi-pass membrane protein</topology>
    </subcellularLocation>
</comment>
<evidence type="ECO:0000256" key="2">
    <source>
        <dbReference type="ARBA" id="ARBA00005179"/>
    </source>
</evidence>
<evidence type="ECO:0000256" key="7">
    <source>
        <dbReference type="ARBA" id="ARBA00023136"/>
    </source>
</evidence>
<dbReference type="OrthoDB" id="1077582at2759"/>
<evidence type="ECO:0000256" key="3">
    <source>
        <dbReference type="ARBA" id="ARBA00007282"/>
    </source>
</evidence>
<organism evidence="10 11">
    <name type="scientific">Panaeolus cyanescens</name>
    <dbReference type="NCBI Taxonomy" id="181874"/>
    <lineage>
        <taxon>Eukaryota</taxon>
        <taxon>Fungi</taxon>
        <taxon>Dikarya</taxon>
        <taxon>Basidiomycota</taxon>
        <taxon>Agaricomycotina</taxon>
        <taxon>Agaricomycetes</taxon>
        <taxon>Agaricomycetidae</taxon>
        <taxon>Agaricales</taxon>
        <taxon>Agaricineae</taxon>
        <taxon>Galeropsidaceae</taxon>
        <taxon>Panaeolus</taxon>
    </lineage>
</organism>
<evidence type="ECO:0000313" key="10">
    <source>
        <dbReference type="EMBL" id="PPR07937.1"/>
    </source>
</evidence>
<evidence type="ECO:0000256" key="4">
    <source>
        <dbReference type="ARBA" id="ARBA00022679"/>
    </source>
</evidence>
<feature type="domain" description="Wax synthase" evidence="9">
    <location>
        <begin position="217"/>
        <end position="303"/>
    </location>
</feature>
<dbReference type="EMBL" id="NHTK01000263">
    <property type="protein sequence ID" value="PPR07937.1"/>
    <property type="molecule type" value="Genomic_DNA"/>
</dbReference>
<proteinExistence type="inferred from homology"/>
<evidence type="ECO:0000313" key="11">
    <source>
        <dbReference type="Proteomes" id="UP000284842"/>
    </source>
</evidence>
<comment type="similarity">
    <text evidence="3">Belongs to the wax synthase family.</text>
</comment>
<dbReference type="Proteomes" id="UP000284842">
    <property type="component" value="Unassembled WGS sequence"/>
</dbReference>
<dbReference type="GO" id="GO:0016020">
    <property type="term" value="C:membrane"/>
    <property type="evidence" value="ECO:0007669"/>
    <property type="project" value="UniProtKB-SubCell"/>
</dbReference>
<feature type="transmembrane region" description="Helical" evidence="8">
    <location>
        <begin position="334"/>
        <end position="352"/>
    </location>
</feature>
<dbReference type="InParanoid" id="A0A409YY49"/>
<sequence length="379" mass="42775">MGILPQSTLSRVLLMLVTLTTGIAMKPSPYRGLLFLLMTLFYLYTLFAPSADTQDPEMIYQMGLSASIQMGQAFDFMIVNEPQLVLRRKDADPKVHISKQSLFSRLLWATNLYINSRGANWNFEAPNLAHSTLPRPAFVVSRAKWAAFFLVALDVLNIYAKRNPILSGEVPFGTYGFGWQTWNVMVYWTTVYCYMQFAHCVLSSITVMLGVSSVNDWPSWHGHPSTAVSIRKFWGTTWHQALRRPLATMGKFIANDKLRYPKGSFVSSYIQLYVAFIMSGLIHASADWILMKNLSSFKGNLLFYSSQALVISFEDAVVGFANRLGMKANKFPKVLLYVWVIVCLGFTSPVWFQHMIKVGLNFAPPVSVVGYLVPTLSYS</sequence>
<dbReference type="PANTHER" id="PTHR31595:SF57">
    <property type="entry name" value="OS04G0481900 PROTEIN"/>
    <property type="match status" value="1"/>
</dbReference>
<evidence type="ECO:0000256" key="6">
    <source>
        <dbReference type="ARBA" id="ARBA00022989"/>
    </source>
</evidence>
<feature type="transmembrane region" description="Helical" evidence="8">
    <location>
        <begin position="32"/>
        <end position="52"/>
    </location>
</feature>
<dbReference type="Pfam" id="PF13813">
    <property type="entry name" value="MBOAT_2"/>
    <property type="match status" value="1"/>
</dbReference>
<keyword evidence="5 8" id="KW-0812">Transmembrane</keyword>
<dbReference type="GO" id="GO:0008374">
    <property type="term" value="F:O-acyltransferase activity"/>
    <property type="evidence" value="ECO:0007669"/>
    <property type="project" value="InterPro"/>
</dbReference>
<dbReference type="AlphaFoldDB" id="A0A409YY49"/>
<dbReference type="GO" id="GO:0006629">
    <property type="term" value="P:lipid metabolic process"/>
    <property type="evidence" value="ECO:0007669"/>
    <property type="project" value="InterPro"/>
</dbReference>
<evidence type="ECO:0000256" key="1">
    <source>
        <dbReference type="ARBA" id="ARBA00004141"/>
    </source>
</evidence>
<comment type="caution">
    <text evidence="10">The sequence shown here is derived from an EMBL/GenBank/DDBJ whole genome shotgun (WGS) entry which is preliminary data.</text>
</comment>